<dbReference type="Gene3D" id="3.90.25.10">
    <property type="entry name" value="UDP-galactose 4-epimerase, domain 1"/>
    <property type="match status" value="1"/>
</dbReference>
<organism evidence="5 6">
    <name type="scientific">Trichosporon asahii var. asahii (strain CBS 8904)</name>
    <name type="common">Yeast</name>
    <dbReference type="NCBI Taxonomy" id="1220162"/>
    <lineage>
        <taxon>Eukaryota</taxon>
        <taxon>Fungi</taxon>
        <taxon>Dikarya</taxon>
        <taxon>Basidiomycota</taxon>
        <taxon>Agaricomycotina</taxon>
        <taxon>Tremellomycetes</taxon>
        <taxon>Trichosporonales</taxon>
        <taxon>Trichosporonaceae</taxon>
        <taxon>Trichosporon</taxon>
    </lineage>
</organism>
<evidence type="ECO:0000256" key="1">
    <source>
        <dbReference type="ARBA" id="ARBA00006328"/>
    </source>
</evidence>
<dbReference type="OMA" id="PHEMFTA"/>
<dbReference type="InterPro" id="IPR036291">
    <property type="entry name" value="NAD(P)-bd_dom_sf"/>
</dbReference>
<dbReference type="AlphaFoldDB" id="K1VGH5"/>
<evidence type="ECO:0000256" key="2">
    <source>
        <dbReference type="ARBA" id="ARBA00022857"/>
    </source>
</evidence>
<dbReference type="PANTHER" id="PTHR42748:SF30">
    <property type="entry name" value="NMRA-LIKE DOMAIN-CONTAINING PROTEIN"/>
    <property type="match status" value="1"/>
</dbReference>
<dbReference type="InParanoid" id="K1VGH5"/>
<keyword evidence="3" id="KW-0560">Oxidoreductase</keyword>
<dbReference type="STRING" id="1220162.K1VGH5"/>
<dbReference type="EMBL" id="AMBO01000262">
    <property type="protein sequence ID" value="EKD03200.1"/>
    <property type="molecule type" value="Genomic_DNA"/>
</dbReference>
<evidence type="ECO:0000256" key="3">
    <source>
        <dbReference type="ARBA" id="ARBA00023002"/>
    </source>
</evidence>
<accession>K1VGH5</accession>
<dbReference type="InterPro" id="IPR051164">
    <property type="entry name" value="NmrA-like_oxidored"/>
</dbReference>
<dbReference type="OrthoDB" id="300709at2759"/>
<dbReference type="Gene3D" id="3.40.50.720">
    <property type="entry name" value="NAD(P)-binding Rossmann-like Domain"/>
    <property type="match status" value="1"/>
</dbReference>
<evidence type="ECO:0000313" key="6">
    <source>
        <dbReference type="Proteomes" id="UP000006757"/>
    </source>
</evidence>
<evidence type="ECO:0000313" key="5">
    <source>
        <dbReference type="EMBL" id="EKD03200.1"/>
    </source>
</evidence>
<dbReference type="SUPFAM" id="SSF51735">
    <property type="entry name" value="NAD(P)-binding Rossmann-fold domains"/>
    <property type="match status" value="1"/>
</dbReference>
<sequence>MAAPKKVVVFGVTGNQGASVARALLEHKDKWEVWGVTRNPDSGSSKRKLLKLIKGDLDDPQSYAKGLEGAYASFVNANFWIAYKGNNSDEAAEIEFTQSSSAVEASAKAGVKHVVYSTLESYKPRQDLPHFDAKARVTEYMKKNNIPGTQLYTSFFFQNLGMAKWDEGKDGKRILHLELPDDAQMPGFSVDDVGYWVRAALEDPQKWIGKDMEACTEVVSPKRICEVLTQLSGKQWDTQHWSRDAFMEHKNKMDGELWLNYFAFANGEMKRDVEASRKIAPQAKDFTQWLKDSPKVQEHFGF</sequence>
<dbReference type="CDD" id="cd05251">
    <property type="entry name" value="NmrA_like_SDR_a"/>
    <property type="match status" value="1"/>
</dbReference>
<comment type="similarity">
    <text evidence="1">Belongs to the NmrA-type oxidoreductase family.</text>
</comment>
<dbReference type="HOGENOM" id="CLU_007383_8_2_1"/>
<protein>
    <recommendedName>
        <fullName evidence="4">NmrA-like domain-containing protein</fullName>
    </recommendedName>
</protein>
<proteinExistence type="inferred from homology"/>
<dbReference type="InterPro" id="IPR008030">
    <property type="entry name" value="NmrA-like"/>
</dbReference>
<keyword evidence="2" id="KW-0521">NADP</keyword>
<reference evidence="5 6" key="1">
    <citation type="journal article" date="2012" name="Eukaryot. Cell">
        <title>Genome sequence of the Trichosporon asahii environmental strain CBS 8904.</title>
        <authorList>
            <person name="Yang R.Y."/>
            <person name="Li H.T."/>
            <person name="Zhu H."/>
            <person name="Zhou G.P."/>
            <person name="Wang M."/>
            <person name="Wang L."/>
        </authorList>
    </citation>
    <scope>NUCLEOTIDE SEQUENCE [LARGE SCALE GENOMIC DNA]</scope>
    <source>
        <strain evidence="5 6">CBS 8904</strain>
    </source>
</reference>
<dbReference type="PANTHER" id="PTHR42748">
    <property type="entry name" value="NITROGEN METABOLITE REPRESSION PROTEIN NMRA FAMILY MEMBER"/>
    <property type="match status" value="1"/>
</dbReference>
<dbReference type="Pfam" id="PF05368">
    <property type="entry name" value="NmrA"/>
    <property type="match status" value="1"/>
</dbReference>
<dbReference type="GO" id="GO:0005634">
    <property type="term" value="C:nucleus"/>
    <property type="evidence" value="ECO:0007669"/>
    <property type="project" value="TreeGrafter"/>
</dbReference>
<feature type="domain" description="NmrA-like" evidence="4">
    <location>
        <begin position="5"/>
        <end position="279"/>
    </location>
</feature>
<name>K1VGH5_TRIAC</name>
<comment type="caution">
    <text evidence="5">The sequence shown here is derived from an EMBL/GenBank/DDBJ whole genome shotgun (WGS) entry which is preliminary data.</text>
</comment>
<gene>
    <name evidence="5" type="ORF">A1Q2_02483</name>
</gene>
<evidence type="ECO:0000259" key="4">
    <source>
        <dbReference type="Pfam" id="PF05368"/>
    </source>
</evidence>
<dbReference type="Proteomes" id="UP000006757">
    <property type="component" value="Unassembled WGS sequence"/>
</dbReference>
<keyword evidence="6" id="KW-1185">Reference proteome</keyword>
<dbReference type="GO" id="GO:0016491">
    <property type="term" value="F:oxidoreductase activity"/>
    <property type="evidence" value="ECO:0007669"/>
    <property type="project" value="UniProtKB-KW"/>
</dbReference>
<dbReference type="eggNOG" id="ENOG502RG69">
    <property type="taxonomic scope" value="Eukaryota"/>
</dbReference>